<evidence type="ECO:0000256" key="10">
    <source>
        <dbReference type="SAM" id="SignalP"/>
    </source>
</evidence>
<proteinExistence type="predicted"/>
<dbReference type="RefSeq" id="WP_341370874.1">
    <property type="nucleotide sequence ID" value="NZ_JBBPCO010000007.1"/>
</dbReference>
<feature type="compositionally biased region" description="Low complexity" evidence="9">
    <location>
        <begin position="220"/>
        <end position="243"/>
    </location>
</feature>
<keyword evidence="2" id="KW-0813">Transport</keyword>
<keyword evidence="7 8" id="KW-0408">Iron</keyword>
<evidence type="ECO:0000256" key="9">
    <source>
        <dbReference type="SAM" id="MobiDB-lite"/>
    </source>
</evidence>
<feature type="signal peptide" evidence="10">
    <location>
        <begin position="1"/>
        <end position="23"/>
    </location>
</feature>
<dbReference type="EMBL" id="JBBPCO010000007">
    <property type="protein sequence ID" value="MEK8089817.1"/>
    <property type="molecule type" value="Genomic_DNA"/>
</dbReference>
<dbReference type="PANTHER" id="PTHR33751:SF9">
    <property type="entry name" value="CYTOCHROME C4"/>
    <property type="match status" value="1"/>
</dbReference>
<evidence type="ECO:0000313" key="13">
    <source>
        <dbReference type="Proteomes" id="UP001446205"/>
    </source>
</evidence>
<gene>
    <name evidence="12" type="ORF">WOB96_08540</name>
</gene>
<dbReference type="PANTHER" id="PTHR33751">
    <property type="entry name" value="CBB3-TYPE CYTOCHROME C OXIDASE SUBUNIT FIXP"/>
    <property type="match status" value="1"/>
</dbReference>
<keyword evidence="4 8" id="KW-0479">Metal-binding</keyword>
<organism evidence="12 13">
    <name type="scientific">Thermithiobacillus plumbiphilus</name>
    <dbReference type="NCBI Taxonomy" id="1729899"/>
    <lineage>
        <taxon>Bacteria</taxon>
        <taxon>Pseudomonadati</taxon>
        <taxon>Pseudomonadota</taxon>
        <taxon>Acidithiobacillia</taxon>
        <taxon>Acidithiobacillales</taxon>
        <taxon>Thermithiobacillaceae</taxon>
        <taxon>Thermithiobacillus</taxon>
    </lineage>
</organism>
<evidence type="ECO:0000256" key="3">
    <source>
        <dbReference type="ARBA" id="ARBA00022617"/>
    </source>
</evidence>
<dbReference type="Pfam" id="PF00034">
    <property type="entry name" value="Cytochrom_C"/>
    <property type="match status" value="1"/>
</dbReference>
<dbReference type="InterPro" id="IPR009056">
    <property type="entry name" value="Cyt_c-like_dom"/>
</dbReference>
<accession>A0ABU9DAG1</accession>
<dbReference type="InterPro" id="IPR036909">
    <property type="entry name" value="Cyt_c-like_dom_sf"/>
</dbReference>
<evidence type="ECO:0000256" key="4">
    <source>
        <dbReference type="ARBA" id="ARBA00022723"/>
    </source>
</evidence>
<comment type="caution">
    <text evidence="12">The sequence shown here is derived from an EMBL/GenBank/DDBJ whole genome shotgun (WGS) entry which is preliminary data.</text>
</comment>
<comment type="subcellular location">
    <subcellularLocation>
        <location evidence="1">Periplasm</location>
    </subcellularLocation>
</comment>
<protein>
    <submittedName>
        <fullName evidence="12">C-type cytochrome</fullName>
    </submittedName>
</protein>
<dbReference type="PIRSF" id="PIRSF000005">
    <property type="entry name" value="Cytochrome_c4"/>
    <property type="match status" value="1"/>
</dbReference>
<evidence type="ECO:0000256" key="2">
    <source>
        <dbReference type="ARBA" id="ARBA00022448"/>
    </source>
</evidence>
<keyword evidence="6" id="KW-0249">Electron transport</keyword>
<feature type="chain" id="PRO_5047260626" evidence="10">
    <location>
        <begin position="24"/>
        <end position="243"/>
    </location>
</feature>
<evidence type="ECO:0000313" key="12">
    <source>
        <dbReference type="EMBL" id="MEK8089817.1"/>
    </source>
</evidence>
<dbReference type="Gene3D" id="1.10.760.10">
    <property type="entry name" value="Cytochrome c-like domain"/>
    <property type="match status" value="2"/>
</dbReference>
<feature type="domain" description="Cytochrome c" evidence="11">
    <location>
        <begin position="27"/>
        <end position="113"/>
    </location>
</feature>
<keyword evidence="13" id="KW-1185">Reference proteome</keyword>
<reference evidence="12 13" key="1">
    <citation type="submission" date="2024-04" db="EMBL/GenBank/DDBJ databases">
        <authorList>
            <person name="Abashina T."/>
            <person name="Shaikin A."/>
        </authorList>
    </citation>
    <scope>NUCLEOTIDE SEQUENCE [LARGE SCALE GENOMIC DNA]</scope>
    <source>
        <strain evidence="12 13">AAFK</strain>
    </source>
</reference>
<dbReference type="SUPFAM" id="SSF46626">
    <property type="entry name" value="Cytochrome c"/>
    <property type="match status" value="2"/>
</dbReference>
<keyword evidence="5" id="KW-0574">Periplasm</keyword>
<dbReference type="InterPro" id="IPR024167">
    <property type="entry name" value="Cytochrome_c4-like"/>
</dbReference>
<evidence type="ECO:0000256" key="5">
    <source>
        <dbReference type="ARBA" id="ARBA00022764"/>
    </source>
</evidence>
<dbReference type="InterPro" id="IPR050597">
    <property type="entry name" value="Cytochrome_c_Oxidase_Subunit"/>
</dbReference>
<name>A0ABU9DAG1_9PROT</name>
<evidence type="ECO:0000259" key="11">
    <source>
        <dbReference type="PROSITE" id="PS51007"/>
    </source>
</evidence>
<evidence type="ECO:0000256" key="8">
    <source>
        <dbReference type="PROSITE-ProRule" id="PRU00433"/>
    </source>
</evidence>
<evidence type="ECO:0000256" key="6">
    <source>
        <dbReference type="ARBA" id="ARBA00022982"/>
    </source>
</evidence>
<feature type="domain" description="Cytochrome c" evidence="11">
    <location>
        <begin position="125"/>
        <end position="215"/>
    </location>
</feature>
<dbReference type="Pfam" id="PF13442">
    <property type="entry name" value="Cytochrome_CBB3"/>
    <property type="match status" value="1"/>
</dbReference>
<dbReference type="PROSITE" id="PS51007">
    <property type="entry name" value="CYTC"/>
    <property type="match status" value="2"/>
</dbReference>
<sequence length="243" mass="25833">MKRISAFAFGLLGTVTLANTALAQTAGNPERGRQIVLQGGNGLQACATCHGQHGAGQDQAGFPRLAGLNPEYLFRQIENFKTGQRQNPVMQPIAKALSDQDARDALAYYANQNLQMTPRPYGKDPDFRLGESLALNGNWDKKIPACVSCHGPQAVGVGVNFPRLAGQQPTYLVNQIENWKKGSRKNDPQGLMRVVAERLSPQEALAAAHYLSSIQPGKVPPGQAAQEGGAPAAGKPATQGAAR</sequence>
<dbReference type="Proteomes" id="UP001446205">
    <property type="component" value="Unassembled WGS sequence"/>
</dbReference>
<keyword evidence="10" id="KW-0732">Signal</keyword>
<evidence type="ECO:0000256" key="7">
    <source>
        <dbReference type="ARBA" id="ARBA00023004"/>
    </source>
</evidence>
<evidence type="ECO:0000256" key="1">
    <source>
        <dbReference type="ARBA" id="ARBA00004418"/>
    </source>
</evidence>
<keyword evidence="3 8" id="KW-0349">Heme</keyword>
<feature type="region of interest" description="Disordered" evidence="9">
    <location>
        <begin position="215"/>
        <end position="243"/>
    </location>
</feature>